<evidence type="ECO:0000256" key="1">
    <source>
        <dbReference type="SAM" id="Phobius"/>
    </source>
</evidence>
<accession>A0A3B1BZY4</accession>
<dbReference type="EMBL" id="UOGC01000151">
    <property type="protein sequence ID" value="VAX23519.1"/>
    <property type="molecule type" value="Genomic_DNA"/>
</dbReference>
<sequence length="43" mass="5144">MSEHERPEHQPKGTFVLIMVFFAVFVLFYYLNWKALLATWPVS</sequence>
<keyword evidence="1" id="KW-0472">Membrane</keyword>
<name>A0A3B1BZY4_9ZZZZ</name>
<dbReference type="AlphaFoldDB" id="A0A3B1BZY4"/>
<evidence type="ECO:0000313" key="2">
    <source>
        <dbReference type="EMBL" id="VAX23519.1"/>
    </source>
</evidence>
<keyword evidence="1" id="KW-0812">Transmembrane</keyword>
<keyword evidence="1" id="KW-1133">Transmembrane helix</keyword>
<feature type="transmembrane region" description="Helical" evidence="1">
    <location>
        <begin position="12"/>
        <end position="31"/>
    </location>
</feature>
<gene>
    <name evidence="2" type="ORF">MNBD_NITROSPINAE01-1893</name>
</gene>
<reference evidence="2" key="1">
    <citation type="submission" date="2018-06" db="EMBL/GenBank/DDBJ databases">
        <authorList>
            <person name="Zhirakovskaya E."/>
        </authorList>
    </citation>
    <scope>NUCLEOTIDE SEQUENCE</scope>
</reference>
<organism evidence="2">
    <name type="scientific">hydrothermal vent metagenome</name>
    <dbReference type="NCBI Taxonomy" id="652676"/>
    <lineage>
        <taxon>unclassified sequences</taxon>
        <taxon>metagenomes</taxon>
        <taxon>ecological metagenomes</taxon>
    </lineage>
</organism>
<protein>
    <submittedName>
        <fullName evidence="2">Uncharacterized protein</fullName>
    </submittedName>
</protein>
<proteinExistence type="predicted"/>